<dbReference type="InterPro" id="IPR018484">
    <property type="entry name" value="FGGY_N"/>
</dbReference>
<evidence type="ECO:0000259" key="4">
    <source>
        <dbReference type="Pfam" id="PF00370"/>
    </source>
</evidence>
<comment type="similarity">
    <text evidence="1">Belongs to the FGGY kinase family.</text>
</comment>
<proteinExistence type="inferred from homology"/>
<dbReference type="SUPFAM" id="SSF53067">
    <property type="entry name" value="Actin-like ATPase domain"/>
    <property type="match status" value="2"/>
</dbReference>
<gene>
    <name evidence="6" type="ORF">L2A60_10610</name>
</gene>
<evidence type="ECO:0000256" key="3">
    <source>
        <dbReference type="ARBA" id="ARBA00022777"/>
    </source>
</evidence>
<reference evidence="6 7" key="1">
    <citation type="submission" date="2022-01" db="EMBL/GenBank/DDBJ databases">
        <authorList>
            <person name="Won M."/>
            <person name="Kim S.-J."/>
            <person name="Kwon S.-W."/>
        </authorList>
    </citation>
    <scope>NUCLEOTIDE SEQUENCE [LARGE SCALE GENOMIC DNA]</scope>
    <source>
        <strain evidence="6 7">KCTC 23505</strain>
    </source>
</reference>
<dbReference type="GO" id="GO:0016301">
    <property type="term" value="F:kinase activity"/>
    <property type="evidence" value="ECO:0007669"/>
    <property type="project" value="UniProtKB-KW"/>
</dbReference>
<dbReference type="InterPro" id="IPR018485">
    <property type="entry name" value="FGGY_C"/>
</dbReference>
<feature type="domain" description="Carbohydrate kinase FGGY C-terminal" evidence="5">
    <location>
        <begin position="264"/>
        <end position="457"/>
    </location>
</feature>
<dbReference type="InterPro" id="IPR050406">
    <property type="entry name" value="FGGY_Carb_Kinase"/>
</dbReference>
<evidence type="ECO:0000256" key="2">
    <source>
        <dbReference type="ARBA" id="ARBA00022679"/>
    </source>
</evidence>
<comment type="caution">
    <text evidence="6">The sequence shown here is derived from an EMBL/GenBank/DDBJ whole genome shotgun (WGS) entry which is preliminary data.</text>
</comment>
<dbReference type="PANTHER" id="PTHR43095">
    <property type="entry name" value="SUGAR KINASE"/>
    <property type="match status" value="1"/>
</dbReference>
<dbReference type="PIRSF" id="PIRSF000538">
    <property type="entry name" value="GlpK"/>
    <property type="match status" value="1"/>
</dbReference>
<keyword evidence="3 6" id="KW-0418">Kinase</keyword>
<dbReference type="RefSeq" id="WP_235704361.1">
    <property type="nucleotide sequence ID" value="NZ_JAKGBZ010000018.1"/>
</dbReference>
<feature type="domain" description="Carbohydrate kinase FGGY N-terminal" evidence="4">
    <location>
        <begin position="7"/>
        <end position="249"/>
    </location>
</feature>
<dbReference type="Pfam" id="PF00370">
    <property type="entry name" value="FGGY_N"/>
    <property type="match status" value="1"/>
</dbReference>
<dbReference type="Proteomes" id="UP001521209">
    <property type="component" value="Unassembled WGS sequence"/>
</dbReference>
<dbReference type="InterPro" id="IPR043129">
    <property type="entry name" value="ATPase_NBD"/>
</dbReference>
<evidence type="ECO:0000256" key="1">
    <source>
        <dbReference type="ARBA" id="ARBA00009156"/>
    </source>
</evidence>
<dbReference type="InterPro" id="IPR000577">
    <property type="entry name" value="Carb_kinase_FGGY"/>
</dbReference>
<evidence type="ECO:0000259" key="5">
    <source>
        <dbReference type="Pfam" id="PF02782"/>
    </source>
</evidence>
<dbReference type="PANTHER" id="PTHR43095:SF5">
    <property type="entry name" value="XYLULOSE KINASE"/>
    <property type="match status" value="1"/>
</dbReference>
<name>A0ABS9DWL2_9PROT</name>
<protein>
    <submittedName>
        <fullName evidence="6">Carbohydrate kinase</fullName>
    </submittedName>
</protein>
<evidence type="ECO:0000313" key="6">
    <source>
        <dbReference type="EMBL" id="MCF3947130.1"/>
    </source>
</evidence>
<dbReference type="Gene3D" id="3.30.420.40">
    <property type="match status" value="2"/>
</dbReference>
<dbReference type="EMBL" id="JAKGBZ010000018">
    <property type="protein sequence ID" value="MCF3947130.1"/>
    <property type="molecule type" value="Genomic_DNA"/>
</dbReference>
<keyword evidence="7" id="KW-1185">Reference proteome</keyword>
<sequence length="521" mass="55164">MSARQLIIALDAGTSMMKAVALDIAGDPVAIESRRNQYREAPGGVAEQDMARTWDEAAATIAAVVEKLDDAEVVGLAVTGQGDGTWLIDEAGEPVGPALLWLDGRAGPIIERIRESDAGRVIFRESGTGPAACQQSGQLLWLAENRPEQIARAATAMHCKDWLYFNLTGERATDPSEGSFTFGSWRKRGYSDVTIDALGLAKYRHMLPPVTDGTRVHHALSRAAARRLGLTPGLPVVLGYVDVVCSALGAGIYGTGEDCGTSIIGSTGMNIRLADDDFDRPQDAPLSGYRMVFPVPGKTALLQSSLAATLNIDWLVGIADQAVRMAGHSSDHASMLRVLDAAVLAATPAQAMYHPYISAAGERGPFTDARARASLAGFDRSLDLPGMMRAIYEGLALGAADCYAAMGGAPSVISITGGASRSDTMRRIFAAVVNRKVRIIKEHGSGALGAAMIAAVSLGIMPDMAHCAKSWVVPLLGETETPDPVLAATYAPLVPVYQDARGAMPGFWHEFGRFQEARHGH</sequence>
<keyword evidence="2" id="KW-0808">Transferase</keyword>
<evidence type="ECO:0000313" key="7">
    <source>
        <dbReference type="Proteomes" id="UP001521209"/>
    </source>
</evidence>
<organism evidence="6 7">
    <name type="scientific">Acidiphilium iwatense</name>
    <dbReference type="NCBI Taxonomy" id="768198"/>
    <lineage>
        <taxon>Bacteria</taxon>
        <taxon>Pseudomonadati</taxon>
        <taxon>Pseudomonadota</taxon>
        <taxon>Alphaproteobacteria</taxon>
        <taxon>Acetobacterales</taxon>
        <taxon>Acidocellaceae</taxon>
        <taxon>Acidiphilium</taxon>
    </lineage>
</organism>
<dbReference type="Pfam" id="PF02782">
    <property type="entry name" value="FGGY_C"/>
    <property type="match status" value="1"/>
</dbReference>
<accession>A0ABS9DWL2</accession>